<keyword evidence="2" id="KW-1185">Reference proteome</keyword>
<dbReference type="AlphaFoldDB" id="A0A9P7EAZ9"/>
<dbReference type="Proteomes" id="UP000807769">
    <property type="component" value="Unassembled WGS sequence"/>
</dbReference>
<proteinExistence type="predicted"/>
<sequence length="133" mass="15447">MPKFRVCILTNPVLCVLTSTERPHGVLLLKRSLLATNVINFPAELQTLYGLQKRRGVRSKNNFSKLVGFCMIRSLDKRVTWKIILLTYTYTRCPLILQNRAKFHYAVNLQSLSLPLSSRLQCTRIRHYPLQVM</sequence>
<comment type="caution">
    <text evidence="1">The sequence shown here is derived from an EMBL/GenBank/DDBJ whole genome shotgun (WGS) entry which is preliminary data.</text>
</comment>
<organism evidence="1 2">
    <name type="scientific">Suillus subaureus</name>
    <dbReference type="NCBI Taxonomy" id="48587"/>
    <lineage>
        <taxon>Eukaryota</taxon>
        <taxon>Fungi</taxon>
        <taxon>Dikarya</taxon>
        <taxon>Basidiomycota</taxon>
        <taxon>Agaricomycotina</taxon>
        <taxon>Agaricomycetes</taxon>
        <taxon>Agaricomycetidae</taxon>
        <taxon>Boletales</taxon>
        <taxon>Suillineae</taxon>
        <taxon>Suillaceae</taxon>
        <taxon>Suillus</taxon>
    </lineage>
</organism>
<evidence type="ECO:0000313" key="2">
    <source>
        <dbReference type="Proteomes" id="UP000807769"/>
    </source>
</evidence>
<name>A0A9P7EAZ9_9AGAM</name>
<evidence type="ECO:0000313" key="1">
    <source>
        <dbReference type="EMBL" id="KAG1816516.1"/>
    </source>
</evidence>
<reference evidence="1" key="1">
    <citation type="journal article" date="2020" name="New Phytol.">
        <title>Comparative genomics reveals dynamic genome evolution in host specialist ectomycorrhizal fungi.</title>
        <authorList>
            <person name="Lofgren L.A."/>
            <person name="Nguyen N.H."/>
            <person name="Vilgalys R."/>
            <person name="Ruytinx J."/>
            <person name="Liao H.L."/>
            <person name="Branco S."/>
            <person name="Kuo A."/>
            <person name="LaButti K."/>
            <person name="Lipzen A."/>
            <person name="Andreopoulos W."/>
            <person name="Pangilinan J."/>
            <person name="Riley R."/>
            <person name="Hundley H."/>
            <person name="Na H."/>
            <person name="Barry K."/>
            <person name="Grigoriev I.V."/>
            <person name="Stajich J.E."/>
            <person name="Kennedy P.G."/>
        </authorList>
    </citation>
    <scope>NUCLEOTIDE SEQUENCE</scope>
    <source>
        <strain evidence="1">MN1</strain>
    </source>
</reference>
<dbReference type="GeneID" id="64636622"/>
<dbReference type="RefSeq" id="XP_041193189.1">
    <property type="nucleotide sequence ID" value="XM_041342606.1"/>
</dbReference>
<dbReference type="EMBL" id="JABBWG010000016">
    <property type="protein sequence ID" value="KAG1816516.1"/>
    <property type="molecule type" value="Genomic_DNA"/>
</dbReference>
<accession>A0A9P7EAZ9</accession>
<gene>
    <name evidence="1" type="ORF">BJ212DRAFT_193972</name>
</gene>
<protein>
    <submittedName>
        <fullName evidence="1">Uncharacterized protein</fullName>
    </submittedName>
</protein>